<sequence>MAFQASQNYDVYDDDSLSDEDVNTSSEDEIDIILNGTPEQRRKLQHHHRVLSQGRSIREEHNPGVQDANSSSEDEFEKEMNAELSKQVKVLEDSRGTVGRLALEGNQILIPPVSVQNTDQTVDKQQMQTSAAVNEFYDEIYFDSDEEDDTTGSKSSQQQTHTVISNDELLYDPDMDDEDQKWVDRQRQSHRSPASGGSRRGKKLKMPNSDALLDCPACMTTLCIDCQRHATYKHQYRAMFVMNCVTDKSESLQYPVQAPKKRKHKKKVPHVASVSSNENPLSSDLFNPVRCTECNTVVGVVDHDEVYHFFNVLASYT</sequence>
<gene>
    <name evidence="2" type="primary">ORF89040</name>
</gene>
<dbReference type="AlphaFoldDB" id="A0A0B7A202"/>
<proteinExistence type="predicted"/>
<name>A0A0B7A202_9EUPU</name>
<accession>A0A0B7A202</accession>
<dbReference type="PANTHER" id="PTHR15967:SF0">
    <property type="entry name" value="E2F-ASSOCIATED PHOSPHOPROTEIN"/>
    <property type="match status" value="1"/>
</dbReference>
<evidence type="ECO:0000256" key="1">
    <source>
        <dbReference type="SAM" id="MobiDB-lite"/>
    </source>
</evidence>
<dbReference type="PANTHER" id="PTHR15967">
    <property type="entry name" value="E2F-ASSOCIATED PHOSPHOPROTEIN"/>
    <property type="match status" value="1"/>
</dbReference>
<dbReference type="GO" id="GO:0005634">
    <property type="term" value="C:nucleus"/>
    <property type="evidence" value="ECO:0007669"/>
    <property type="project" value="TreeGrafter"/>
</dbReference>
<feature type="compositionally biased region" description="Acidic residues" evidence="1">
    <location>
        <begin position="11"/>
        <end position="29"/>
    </location>
</feature>
<feature type="region of interest" description="Disordered" evidence="1">
    <location>
        <begin position="53"/>
        <end position="80"/>
    </location>
</feature>
<feature type="region of interest" description="Disordered" evidence="1">
    <location>
        <begin position="145"/>
        <end position="206"/>
    </location>
</feature>
<feature type="compositionally biased region" description="Acidic residues" evidence="1">
    <location>
        <begin position="169"/>
        <end position="179"/>
    </location>
</feature>
<protein>
    <recommendedName>
        <fullName evidence="3">E2F-associated phosphoprotein</fullName>
    </recommendedName>
</protein>
<organism evidence="2">
    <name type="scientific">Arion vulgaris</name>
    <dbReference type="NCBI Taxonomy" id="1028688"/>
    <lineage>
        <taxon>Eukaryota</taxon>
        <taxon>Metazoa</taxon>
        <taxon>Spiralia</taxon>
        <taxon>Lophotrochozoa</taxon>
        <taxon>Mollusca</taxon>
        <taxon>Gastropoda</taxon>
        <taxon>Heterobranchia</taxon>
        <taxon>Euthyneura</taxon>
        <taxon>Panpulmonata</taxon>
        <taxon>Eupulmonata</taxon>
        <taxon>Stylommatophora</taxon>
        <taxon>Helicina</taxon>
        <taxon>Arionoidea</taxon>
        <taxon>Arionidae</taxon>
        <taxon>Arion</taxon>
    </lineage>
</organism>
<feature type="region of interest" description="Disordered" evidence="1">
    <location>
        <begin position="1"/>
        <end position="29"/>
    </location>
</feature>
<reference evidence="2" key="1">
    <citation type="submission" date="2014-12" db="EMBL/GenBank/DDBJ databases">
        <title>Insight into the proteome of Arion vulgaris.</title>
        <authorList>
            <person name="Aradska J."/>
            <person name="Bulat T."/>
            <person name="Smidak R."/>
            <person name="Sarate P."/>
            <person name="Gangsoo J."/>
            <person name="Sialana F."/>
            <person name="Bilban M."/>
            <person name="Lubec G."/>
        </authorList>
    </citation>
    <scope>NUCLEOTIDE SEQUENCE</scope>
    <source>
        <tissue evidence="2">Skin</tissue>
    </source>
</reference>
<dbReference type="EMBL" id="HACG01027085">
    <property type="protein sequence ID" value="CEK73950.1"/>
    <property type="molecule type" value="Transcribed_RNA"/>
</dbReference>
<dbReference type="Pfam" id="PF10238">
    <property type="entry name" value="Eapp_C"/>
    <property type="match status" value="1"/>
</dbReference>
<evidence type="ECO:0008006" key="3">
    <source>
        <dbReference type="Google" id="ProtNLM"/>
    </source>
</evidence>
<evidence type="ECO:0000313" key="2">
    <source>
        <dbReference type="EMBL" id="CEK73950.1"/>
    </source>
</evidence>
<dbReference type="InterPro" id="IPR019370">
    <property type="entry name" value="E2F-assoc_phosphoprotein"/>
</dbReference>
<feature type="compositionally biased region" description="Polar residues" evidence="1">
    <location>
        <begin position="152"/>
        <end position="165"/>
    </location>
</feature>